<feature type="coiled-coil region" evidence="1">
    <location>
        <begin position="50"/>
        <end position="112"/>
    </location>
</feature>
<gene>
    <name evidence="2" type="primary">LOC123071221</name>
</gene>
<dbReference type="AlphaFoldDB" id="A0A3B6FVY0"/>
<dbReference type="Gramene" id="TraesNOR3B03G01723860.1">
    <property type="protein sequence ID" value="TraesNOR3B03G01723860.1"/>
    <property type="gene ID" value="TraesNOR3B03G01723860"/>
</dbReference>
<evidence type="ECO:0000313" key="3">
    <source>
        <dbReference type="Proteomes" id="UP000019116"/>
    </source>
</evidence>
<evidence type="ECO:0000256" key="1">
    <source>
        <dbReference type="SAM" id="Coils"/>
    </source>
</evidence>
<evidence type="ECO:0000313" key="2">
    <source>
        <dbReference type="EnsemblPlants" id="TraesCS3B02G374800.1"/>
    </source>
</evidence>
<dbReference type="Gramene" id="TraesSTA3B03G01690430.1">
    <property type="protein sequence ID" value="TraesSTA3B03G01690430.1"/>
    <property type="gene ID" value="TraesSTA3B03G01690430"/>
</dbReference>
<reference evidence="2" key="1">
    <citation type="submission" date="2018-08" db="EMBL/GenBank/DDBJ databases">
        <authorList>
            <person name="Rossello M."/>
        </authorList>
    </citation>
    <scope>NUCLEOTIDE SEQUENCE [LARGE SCALE GENOMIC DNA]</scope>
    <source>
        <strain evidence="2">cv. Chinese Spring</strain>
    </source>
</reference>
<dbReference type="GeneID" id="123071221"/>
<dbReference type="EnsemblPlants" id="TraesCS3B02G374800.1">
    <property type="protein sequence ID" value="TraesCS3B02G374800.1"/>
    <property type="gene ID" value="TraesCS3B02G374800"/>
</dbReference>
<dbReference type="Gramene" id="TraesLAC3B03G01642200.1">
    <property type="protein sequence ID" value="TraesLAC3B03G01642200.1"/>
    <property type="gene ID" value="TraesLAC3B03G01642200"/>
</dbReference>
<reference evidence="2" key="2">
    <citation type="submission" date="2018-10" db="UniProtKB">
        <authorList>
            <consortium name="EnsemblPlants"/>
        </authorList>
    </citation>
    <scope>IDENTIFICATION</scope>
</reference>
<protein>
    <submittedName>
        <fullName evidence="2">Uncharacterized protein</fullName>
    </submittedName>
</protein>
<dbReference type="RefSeq" id="XP_044350671.1">
    <property type="nucleotide sequence ID" value="XM_044494736.1"/>
</dbReference>
<dbReference type="Proteomes" id="UP000019116">
    <property type="component" value="Chromosome 3B"/>
</dbReference>
<dbReference type="Gramene" id="TraesCS3B03G0941700.1">
    <property type="protein sequence ID" value="TraesCS3B03G0941700.1.CDS"/>
    <property type="gene ID" value="TraesCS3B03G0941700"/>
</dbReference>
<dbReference type="Gramene" id="TraesCS3B02G374800.1">
    <property type="protein sequence ID" value="TraesCS3B02G374800.1"/>
    <property type="gene ID" value="TraesCS3B02G374800"/>
</dbReference>
<name>A0A3B6FVY0_WHEAT</name>
<sequence length="114" mass="13068">MALLTNVSVDRMEQLNEGFAPGLDVLQQTLHTIKKLVEAAEEWPPFVANARYTMEENQSLTLQLQELTEKLDKESNAKALVEEELDKERKAKALVEEEVRKAKATYKQQRDVQP</sequence>
<proteinExistence type="predicted"/>
<organism evidence="2">
    <name type="scientific">Triticum aestivum</name>
    <name type="common">Wheat</name>
    <dbReference type="NCBI Taxonomy" id="4565"/>
    <lineage>
        <taxon>Eukaryota</taxon>
        <taxon>Viridiplantae</taxon>
        <taxon>Streptophyta</taxon>
        <taxon>Embryophyta</taxon>
        <taxon>Tracheophyta</taxon>
        <taxon>Spermatophyta</taxon>
        <taxon>Magnoliopsida</taxon>
        <taxon>Liliopsida</taxon>
        <taxon>Poales</taxon>
        <taxon>Poaceae</taxon>
        <taxon>BOP clade</taxon>
        <taxon>Pooideae</taxon>
        <taxon>Triticodae</taxon>
        <taxon>Triticeae</taxon>
        <taxon>Triticinae</taxon>
        <taxon>Triticum</taxon>
    </lineage>
</organism>
<dbReference type="SMR" id="A0A3B6FVY0"/>
<keyword evidence="3" id="KW-1185">Reference proteome</keyword>
<dbReference type="Gramene" id="TraesCLE_scaffold_071372_01G000200.1">
    <property type="protein sequence ID" value="TraesCLE_scaffold_071372_01G000200.1"/>
    <property type="gene ID" value="TraesCLE_scaffold_071372_01G000200"/>
</dbReference>
<accession>A0A3B6FVY0</accession>
<keyword evidence="1" id="KW-0175">Coiled coil</keyword>